<comment type="caution">
    <text evidence="1">The sequence shown here is derived from an EMBL/GenBank/DDBJ whole genome shotgun (WGS) entry which is preliminary data.</text>
</comment>
<evidence type="ECO:0000313" key="1">
    <source>
        <dbReference type="EMBL" id="GIY71873.1"/>
    </source>
</evidence>
<accession>A0AAV4VP04</accession>
<protein>
    <submittedName>
        <fullName evidence="1">Uncharacterized protein</fullName>
    </submittedName>
</protein>
<organism evidence="1 2">
    <name type="scientific">Caerostris extrusa</name>
    <name type="common">Bark spider</name>
    <name type="synonym">Caerostris bankana</name>
    <dbReference type="NCBI Taxonomy" id="172846"/>
    <lineage>
        <taxon>Eukaryota</taxon>
        <taxon>Metazoa</taxon>
        <taxon>Ecdysozoa</taxon>
        <taxon>Arthropoda</taxon>
        <taxon>Chelicerata</taxon>
        <taxon>Arachnida</taxon>
        <taxon>Araneae</taxon>
        <taxon>Araneomorphae</taxon>
        <taxon>Entelegynae</taxon>
        <taxon>Araneoidea</taxon>
        <taxon>Araneidae</taxon>
        <taxon>Caerostris</taxon>
    </lineage>
</organism>
<dbReference type="Proteomes" id="UP001054945">
    <property type="component" value="Unassembled WGS sequence"/>
</dbReference>
<evidence type="ECO:0000313" key="2">
    <source>
        <dbReference type="Proteomes" id="UP001054945"/>
    </source>
</evidence>
<proteinExistence type="predicted"/>
<gene>
    <name evidence="1" type="ORF">CEXT_138541</name>
</gene>
<sequence length="85" mass="9960">MKTSDCKNSKNSAIFPNEHGPTYDVTHTTYTFPLHRRRRYKNKSRGFINNSILLSALNSAGRCLCSVAIRRNTIFFPRHRLRFEE</sequence>
<dbReference type="EMBL" id="BPLR01014867">
    <property type="protein sequence ID" value="GIY71873.1"/>
    <property type="molecule type" value="Genomic_DNA"/>
</dbReference>
<keyword evidence="2" id="KW-1185">Reference proteome</keyword>
<dbReference type="AlphaFoldDB" id="A0AAV4VP04"/>
<reference evidence="1 2" key="1">
    <citation type="submission" date="2021-06" db="EMBL/GenBank/DDBJ databases">
        <title>Caerostris extrusa draft genome.</title>
        <authorList>
            <person name="Kono N."/>
            <person name="Arakawa K."/>
        </authorList>
    </citation>
    <scope>NUCLEOTIDE SEQUENCE [LARGE SCALE GENOMIC DNA]</scope>
</reference>
<name>A0AAV4VP04_CAEEX</name>